<proteinExistence type="predicted"/>
<sequence length="170" mass="17576">MNFFPTKSLVSVISLAVALGSTMPASSQIFSSAQSQITLSFVQSIDITNVDNLDITPVGTNDATAVDDFCVAGSGFPTFGITFGSAAEPFILANANGVPLAYNVDFANSLVGTLNPVMAGVVVPNQTIQVASCTALNNARFQVTIPASEWVPVQNEGPFIGTLSILVASE</sequence>
<evidence type="ECO:0000256" key="1">
    <source>
        <dbReference type="SAM" id="SignalP"/>
    </source>
</evidence>
<evidence type="ECO:0000313" key="3">
    <source>
        <dbReference type="Proteomes" id="UP001569414"/>
    </source>
</evidence>
<accession>A0ABV4NS73</accession>
<name>A0ABV4NS73_9GAMM</name>
<gene>
    <name evidence="2" type="ORF">ACCI51_17580</name>
</gene>
<evidence type="ECO:0000313" key="2">
    <source>
        <dbReference type="EMBL" id="MFA0792353.1"/>
    </source>
</evidence>
<comment type="caution">
    <text evidence="2">The sequence shown here is derived from an EMBL/GenBank/DDBJ whole genome shotgun (WGS) entry which is preliminary data.</text>
</comment>
<organism evidence="2 3">
    <name type="scientific">Microbulbifer echini</name>
    <dbReference type="NCBI Taxonomy" id="1529067"/>
    <lineage>
        <taxon>Bacteria</taxon>
        <taxon>Pseudomonadati</taxon>
        <taxon>Pseudomonadota</taxon>
        <taxon>Gammaproteobacteria</taxon>
        <taxon>Cellvibrionales</taxon>
        <taxon>Microbulbiferaceae</taxon>
        <taxon>Microbulbifer</taxon>
    </lineage>
</organism>
<keyword evidence="3" id="KW-1185">Reference proteome</keyword>
<dbReference type="EMBL" id="JBGMEL010000023">
    <property type="protein sequence ID" value="MFA0792353.1"/>
    <property type="molecule type" value="Genomic_DNA"/>
</dbReference>
<feature type="chain" id="PRO_5045651110" description="CS1 type fimbrial major subunit" evidence="1">
    <location>
        <begin position="28"/>
        <end position="170"/>
    </location>
</feature>
<dbReference type="Proteomes" id="UP001569414">
    <property type="component" value="Unassembled WGS sequence"/>
</dbReference>
<dbReference type="RefSeq" id="WP_371844723.1">
    <property type="nucleotide sequence ID" value="NZ_JBGMEL010000023.1"/>
</dbReference>
<protein>
    <recommendedName>
        <fullName evidence="4">CS1 type fimbrial major subunit</fullName>
    </recommendedName>
</protein>
<reference evidence="2 3" key="1">
    <citation type="submission" date="2024-08" db="EMBL/GenBank/DDBJ databases">
        <authorList>
            <person name="Ishaq N."/>
        </authorList>
    </citation>
    <scope>NUCLEOTIDE SEQUENCE [LARGE SCALE GENOMIC DNA]</scope>
    <source>
        <strain evidence="2 3">JCM 30400</strain>
    </source>
</reference>
<keyword evidence="1" id="KW-0732">Signal</keyword>
<feature type="signal peptide" evidence="1">
    <location>
        <begin position="1"/>
        <end position="27"/>
    </location>
</feature>
<evidence type="ECO:0008006" key="4">
    <source>
        <dbReference type="Google" id="ProtNLM"/>
    </source>
</evidence>